<feature type="binding site" evidence="8">
    <location>
        <position position="39"/>
    </location>
    <ligand>
        <name>chlorophyll a</name>
        <dbReference type="ChEBI" id="CHEBI:58416"/>
        <label>1</label>
    </ligand>
</feature>
<dbReference type="SUPFAM" id="SSF103511">
    <property type="entry name" value="Chlorophyll a-b binding protein"/>
    <property type="match status" value="1"/>
</dbReference>
<sequence length="179" mass="19341">MVNELELGATAPLGVFDPLGWLDSEPESFERRRAVERKHGRVAMAAITGCIVHNNGIHFDGYLSPSAGLKFEDVPQGVDGIRAIPTAGLLQILFFFALVELAWMPASDYSGDYGVGWFGDDIKDPDEKARKLNAELNNGRAAMMGIMGNMVVECMTGQTMAEQYAAGHISPFGDGQGVF</sequence>
<keyword evidence="8" id="KW-0157">Chromophore</keyword>
<dbReference type="PANTHER" id="PTHR21649">
    <property type="entry name" value="CHLOROPHYLL A/B BINDING PROTEIN"/>
    <property type="match status" value="1"/>
</dbReference>
<comment type="similarity">
    <text evidence="3">Belongs to the fucoxanthin chlorophyll protein family.</text>
</comment>
<evidence type="ECO:0000256" key="2">
    <source>
        <dbReference type="ARBA" id="ARBA00004229"/>
    </source>
</evidence>
<comment type="function">
    <text evidence="1">The light-harvesting complex (LHC) functions as a light receptor, it captures and delivers excitation energy to photosystems with which it is closely associated. Energy is transferred from the carotenoid and chlorophyll C (or B) to chlorophyll A and the photosynthetic reaction centers where it is used to synthesize ATP and reducing power.</text>
</comment>
<name>A0A7S1BUJ0_9STRA</name>
<evidence type="ECO:0000256" key="4">
    <source>
        <dbReference type="ARBA" id="ARBA00022528"/>
    </source>
</evidence>
<keyword evidence="6" id="KW-0934">Plastid</keyword>
<feature type="binding site" evidence="8">
    <location>
        <position position="36"/>
    </location>
    <ligand>
        <name>chlorophyll a</name>
        <dbReference type="ChEBI" id="CHEBI:58416"/>
        <label>1</label>
    </ligand>
</feature>
<dbReference type="InterPro" id="IPR001344">
    <property type="entry name" value="Chloro_AB-bd_pln"/>
</dbReference>
<feature type="binding site" evidence="8">
    <location>
        <position position="138"/>
    </location>
    <ligand>
        <name>chlorophyll a</name>
        <dbReference type="ChEBI" id="CHEBI:58416"/>
        <label>1</label>
    </ligand>
</feature>
<dbReference type="Gene3D" id="1.10.3460.10">
    <property type="entry name" value="Chlorophyll a/b binding protein domain"/>
    <property type="match status" value="1"/>
</dbReference>
<accession>A0A7S1BUJ0</accession>
<evidence type="ECO:0000313" key="9">
    <source>
        <dbReference type="EMBL" id="CAD8898422.1"/>
    </source>
</evidence>
<dbReference type="GO" id="GO:0009765">
    <property type="term" value="P:photosynthesis, light harvesting"/>
    <property type="evidence" value="ECO:0007669"/>
    <property type="project" value="InterPro"/>
</dbReference>
<evidence type="ECO:0000256" key="3">
    <source>
        <dbReference type="ARBA" id="ARBA00005933"/>
    </source>
</evidence>
<evidence type="ECO:0000256" key="6">
    <source>
        <dbReference type="ARBA" id="ARBA00022640"/>
    </source>
</evidence>
<dbReference type="AlphaFoldDB" id="A0A7S1BUJ0"/>
<keyword evidence="5" id="KW-0602">Photosynthesis</keyword>
<comment type="subcellular location">
    <subcellularLocation>
        <location evidence="2">Plastid</location>
        <location evidence="2">Chloroplast</location>
    </subcellularLocation>
</comment>
<evidence type="ECO:0000256" key="1">
    <source>
        <dbReference type="ARBA" id="ARBA00004022"/>
    </source>
</evidence>
<feature type="binding site" description="axial binding residue" evidence="8">
    <location>
        <position position="41"/>
    </location>
    <ligand>
        <name>chlorophyll b</name>
        <dbReference type="ChEBI" id="CHEBI:61721"/>
        <label>1</label>
    </ligand>
    <ligandPart>
        <name>Mg</name>
        <dbReference type="ChEBI" id="CHEBI:25107"/>
    </ligandPart>
</feature>
<keyword evidence="8" id="KW-0148">Chlorophyll</keyword>
<feature type="binding site" evidence="8">
    <location>
        <position position="135"/>
    </location>
    <ligand>
        <name>chlorophyll a</name>
        <dbReference type="ChEBI" id="CHEBI:58416"/>
        <label>1</label>
    </ligand>
</feature>
<organism evidence="9">
    <name type="scientific">Corethron hystrix</name>
    <dbReference type="NCBI Taxonomy" id="216773"/>
    <lineage>
        <taxon>Eukaryota</taxon>
        <taxon>Sar</taxon>
        <taxon>Stramenopiles</taxon>
        <taxon>Ochrophyta</taxon>
        <taxon>Bacillariophyta</taxon>
        <taxon>Coscinodiscophyceae</taxon>
        <taxon>Corethrophycidae</taxon>
        <taxon>Corethrales</taxon>
        <taxon>Corethraceae</taxon>
        <taxon>Corethron</taxon>
    </lineage>
</organism>
<dbReference type="InterPro" id="IPR022796">
    <property type="entry name" value="Chloroa_b-bind"/>
</dbReference>
<keyword evidence="7" id="KW-0437">Light-harvesting polypeptide</keyword>
<dbReference type="Pfam" id="PF00504">
    <property type="entry name" value="Chloroa_b-bind"/>
    <property type="match status" value="1"/>
</dbReference>
<dbReference type="GO" id="GO:0030076">
    <property type="term" value="C:light-harvesting complex"/>
    <property type="evidence" value="ECO:0007669"/>
    <property type="project" value="UniProtKB-KW"/>
</dbReference>
<dbReference type="EMBL" id="HBFR01035218">
    <property type="protein sequence ID" value="CAD8898422.1"/>
    <property type="molecule type" value="Transcribed_RNA"/>
</dbReference>
<evidence type="ECO:0000256" key="7">
    <source>
        <dbReference type="ARBA" id="ARBA00023243"/>
    </source>
</evidence>
<gene>
    <name evidence="9" type="ORF">CHYS00102_LOCUS25636</name>
</gene>
<evidence type="ECO:0000256" key="5">
    <source>
        <dbReference type="ARBA" id="ARBA00022531"/>
    </source>
</evidence>
<dbReference type="GO" id="GO:0016168">
    <property type="term" value="F:chlorophyll binding"/>
    <property type="evidence" value="ECO:0007669"/>
    <property type="project" value="UniProtKB-KW"/>
</dbReference>
<protein>
    <submittedName>
        <fullName evidence="9">Uncharacterized protein</fullName>
    </submittedName>
</protein>
<dbReference type="GO" id="GO:0016020">
    <property type="term" value="C:membrane"/>
    <property type="evidence" value="ECO:0007669"/>
    <property type="project" value="InterPro"/>
</dbReference>
<feature type="binding site" evidence="8">
    <location>
        <position position="140"/>
    </location>
    <ligand>
        <name>chlorophyll a</name>
        <dbReference type="ChEBI" id="CHEBI:58416"/>
        <label>3</label>
    </ligand>
</feature>
<dbReference type="GO" id="GO:0009507">
    <property type="term" value="C:chloroplast"/>
    <property type="evidence" value="ECO:0007669"/>
    <property type="project" value="UniProtKB-SubCell"/>
</dbReference>
<keyword evidence="4" id="KW-0150">Chloroplast</keyword>
<evidence type="ECO:0000256" key="8">
    <source>
        <dbReference type="PIRSR" id="PIRSR601344-1"/>
    </source>
</evidence>
<reference evidence="9" key="1">
    <citation type="submission" date="2021-01" db="EMBL/GenBank/DDBJ databases">
        <authorList>
            <person name="Corre E."/>
            <person name="Pelletier E."/>
            <person name="Niang G."/>
            <person name="Scheremetjew M."/>
            <person name="Finn R."/>
            <person name="Kale V."/>
            <person name="Holt S."/>
            <person name="Cochrane G."/>
            <person name="Meng A."/>
            <person name="Brown T."/>
            <person name="Cohen L."/>
        </authorList>
    </citation>
    <scope>NUCLEOTIDE SEQUENCE</scope>
    <source>
        <strain evidence="9">308</strain>
    </source>
</reference>
<proteinExistence type="inferred from homology"/>